<dbReference type="Proteomes" id="UP000240214">
    <property type="component" value="Segment"/>
</dbReference>
<gene>
    <name evidence="1" type="ORF">SEA_ROWA_69</name>
</gene>
<evidence type="ECO:0000313" key="1">
    <source>
        <dbReference type="EMBL" id="AUG87326.1"/>
    </source>
</evidence>
<proteinExistence type="predicted"/>
<accession>A0A2H5BLW5</accession>
<evidence type="ECO:0000313" key="2">
    <source>
        <dbReference type="Proteomes" id="UP000240214"/>
    </source>
</evidence>
<reference evidence="2" key="1">
    <citation type="submission" date="2017-11" db="EMBL/GenBank/DDBJ databases">
        <authorList>
            <person name="Han C.G."/>
        </authorList>
    </citation>
    <scope>NUCLEOTIDE SEQUENCE [LARGE SCALE GENOMIC DNA]</scope>
</reference>
<organism evidence="1 2">
    <name type="scientific">Streptomyces phage Rowa</name>
    <dbReference type="NCBI Taxonomy" id="2059883"/>
    <lineage>
        <taxon>Viruses</taxon>
        <taxon>Duplodnaviria</taxon>
        <taxon>Heunggongvirae</taxon>
        <taxon>Uroviricota</taxon>
        <taxon>Caudoviricetes</taxon>
        <taxon>Rowavirus</taxon>
        <taxon>Rowavirus rowa</taxon>
    </lineage>
</organism>
<name>A0A2H5BLW5_9CAUD</name>
<protein>
    <submittedName>
        <fullName evidence="1">Uncharacterized protein</fullName>
    </submittedName>
</protein>
<keyword evidence="2" id="KW-1185">Reference proteome</keyword>
<dbReference type="EMBL" id="MG593803">
    <property type="protein sequence ID" value="AUG87326.1"/>
    <property type="molecule type" value="Genomic_DNA"/>
</dbReference>
<sequence length="109" mass="11308">MALVIPVVSFTRAGTVLPNAQVGDTVEGHTLENDGRVGLLVRNTDTLAPHNVTIALTRTVDGQSVTPRVVSVPADRSLALGPFAPGDYGSNVTITVDSVSLTLVAFRVA</sequence>